<protein>
    <recommendedName>
        <fullName evidence="3 13">Gelsolin</fullName>
        <shortName evidence="13">ADF</shortName>
    </recommendedName>
    <alternativeName>
        <fullName evidence="13">Actin-depolymerizing factor</fullName>
    </alternativeName>
</protein>
<dbReference type="Gene3D" id="3.40.20.10">
    <property type="entry name" value="Severin"/>
    <property type="match status" value="6"/>
</dbReference>
<dbReference type="CDD" id="cd11289">
    <property type="entry name" value="gelsolin_S2_like"/>
    <property type="match status" value="1"/>
</dbReference>
<keyword evidence="16" id="KW-1185">Reference proteome</keyword>
<feature type="domain" description="Gelsolin-like" evidence="14">
    <location>
        <begin position="291"/>
        <end position="364"/>
    </location>
</feature>
<keyword evidence="8" id="KW-0970">Cilium biogenesis/degradation</keyword>
<sequence length="742" mass="81839">MAAQHAEFERAGQSPGLQVWRVEKFDLVPVPENLYGGFYSGDAYLVLNTIKQRSGNLQYDLHYWLGDFCTQDESGSAAIFTVQMDDFLGGKPIQYREVQGHESKTFLGYFKSGIKYMKGGVASGFKHVVTNEVTVQRVLQVKGRRVIRATEVPVNWESFNQGDCFILDLGDEIYQWCGSQSNRFEKLKATQVAKGIRDNERCGRARVYVCDEGGEREKMLEVRPADYGNKLSFKAGIFGLNRCLCPQVLGPKPDLPEGASDDIKADASNRKNAKLYKVSNASGGMAITLVAAENPFAQSALESGDCFILDHGSDNKIFVWKGRDANMDERKAAMKAADEFIKKMGYPKHTQVQILPEMGETPLFKQFFKNWRDKDETVGLGAAYVANSIAKIEKVAFDAASLHESSAMAAQHGMVDDGSGEKQIWRIEGPDKVSVDPSTYGQFYGGDSYIILYNYHHGGRRGHIIYMWQGMDSTQDEIGASAILGAQLDEELGGGPVQVRVMQGKEPAHLMSLFGGKPMVVYKGGTSREGGQSAPAETRLFQVRANSAGHTRAVELDAVASNLNSNDAFVLVTPDGTSTWVGAGASDTEKQGAQQLCDILGVSASELPEGGETDQFWEALGGKTDYRTSTRLKDKMDAHPPRLFACSNKTGNFIIEEVPGEIIQEDLATDDVMILDTWDQNCSHAATVRYIETDPANRDPRTPIVKLKQGFEPPTFTGWFLGWDHDYWTSDPLERAMAELAI</sequence>
<keyword evidence="11" id="KW-0206">Cytoskeleton</keyword>
<dbReference type="PRINTS" id="PR00597">
    <property type="entry name" value="GELSOLIN"/>
</dbReference>
<keyword evidence="10 13" id="KW-0009">Actin-binding</keyword>
<evidence type="ECO:0000256" key="10">
    <source>
        <dbReference type="ARBA" id="ARBA00023203"/>
    </source>
</evidence>
<dbReference type="GO" id="GO:0051016">
    <property type="term" value="P:barbed-end actin filament capping"/>
    <property type="evidence" value="ECO:0007669"/>
    <property type="project" value="UniProtKB-UniRule"/>
</dbReference>
<evidence type="ECO:0000256" key="9">
    <source>
        <dbReference type="ARBA" id="ARBA00022837"/>
    </source>
</evidence>
<evidence type="ECO:0000256" key="1">
    <source>
        <dbReference type="ARBA" id="ARBA00004245"/>
    </source>
</evidence>
<evidence type="ECO:0000313" key="15">
    <source>
        <dbReference type="EMBL" id="CAG5867233.1"/>
    </source>
</evidence>
<dbReference type="AlphaFoldDB" id="A0A8S4AF89"/>
<dbReference type="GO" id="GO:0051015">
    <property type="term" value="F:actin filament binding"/>
    <property type="evidence" value="ECO:0007669"/>
    <property type="project" value="UniProtKB-UniRule"/>
</dbReference>
<evidence type="ECO:0000256" key="4">
    <source>
        <dbReference type="ARBA" id="ARBA00022467"/>
    </source>
</evidence>
<keyword evidence="5 13" id="KW-0963">Cytoplasm</keyword>
<dbReference type="OrthoDB" id="6375767at2759"/>
<evidence type="ECO:0000256" key="8">
    <source>
        <dbReference type="ARBA" id="ARBA00022794"/>
    </source>
</evidence>
<dbReference type="FunFam" id="3.40.20.10:FF:000001">
    <property type="entry name" value="Gelsolin"/>
    <property type="match status" value="1"/>
</dbReference>
<evidence type="ECO:0000259" key="14">
    <source>
        <dbReference type="Pfam" id="PF00626"/>
    </source>
</evidence>
<comment type="caution">
    <text evidence="15">The sequence shown here is derived from an EMBL/GenBank/DDBJ whole genome shotgun (WGS) entry which is preliminary data.</text>
</comment>
<dbReference type="GO" id="GO:0015629">
    <property type="term" value="C:actin cytoskeleton"/>
    <property type="evidence" value="ECO:0007669"/>
    <property type="project" value="TreeGrafter"/>
</dbReference>
<dbReference type="GO" id="GO:0046872">
    <property type="term" value="F:metal ion binding"/>
    <property type="evidence" value="ECO:0007669"/>
    <property type="project" value="UniProtKB-KW"/>
</dbReference>
<accession>A0A8S4AF89</accession>
<dbReference type="FunFam" id="3.40.20.10:FF:000037">
    <property type="entry name" value="macrophage-capping protein-like isoform X2"/>
    <property type="match status" value="1"/>
</dbReference>
<dbReference type="Pfam" id="PF00626">
    <property type="entry name" value="Gelsolin"/>
    <property type="match status" value="4"/>
</dbReference>
<dbReference type="GO" id="GO:0051014">
    <property type="term" value="P:actin filament severing"/>
    <property type="evidence" value="ECO:0007669"/>
    <property type="project" value="UniProtKB-UniRule"/>
</dbReference>
<dbReference type="PANTHER" id="PTHR11977">
    <property type="entry name" value="VILLIN"/>
    <property type="match status" value="1"/>
</dbReference>
<keyword evidence="6" id="KW-0479">Metal-binding</keyword>
<keyword evidence="7" id="KW-0677">Repeat</keyword>
<dbReference type="GO" id="GO:0007417">
    <property type="term" value="P:central nervous system development"/>
    <property type="evidence" value="ECO:0007669"/>
    <property type="project" value="TreeGrafter"/>
</dbReference>
<dbReference type="GO" id="GO:0060271">
    <property type="term" value="P:cilium assembly"/>
    <property type="evidence" value="ECO:0007669"/>
    <property type="project" value="UniProtKB-UniRule"/>
</dbReference>
<reference evidence="15" key="1">
    <citation type="submission" date="2021-05" db="EMBL/GenBank/DDBJ databases">
        <authorList>
            <person name="Tigano A."/>
        </authorList>
    </citation>
    <scope>NUCLEOTIDE SEQUENCE</scope>
</reference>
<comment type="function">
    <text evidence="12 13">Calcium-regulated, actin-modulating protein that binds to the plus (or barbed) ends of actin monomers or filaments, preventing monomer exchange (end-blocking or capping). It can promote the assembly of monomers into filaments (nucleation) as well as sever filaments already formed. Plays a role in ciliogenesis.</text>
</comment>
<comment type="similarity">
    <text evidence="2 13">Belongs to the villin/gelsolin family.</text>
</comment>
<evidence type="ECO:0000256" key="5">
    <source>
        <dbReference type="ARBA" id="ARBA00022490"/>
    </source>
</evidence>
<dbReference type="FunFam" id="3.40.20.10:FF:000004">
    <property type="entry name" value="Gelsolin"/>
    <property type="match status" value="1"/>
</dbReference>
<dbReference type="FunFam" id="3.40.20.10:FF:000002">
    <property type="entry name" value="Gelsolin"/>
    <property type="match status" value="1"/>
</dbReference>
<evidence type="ECO:0000256" key="13">
    <source>
        <dbReference type="RuleBase" id="RU367130"/>
    </source>
</evidence>
<evidence type="ECO:0000256" key="12">
    <source>
        <dbReference type="ARBA" id="ARBA00025132"/>
    </source>
</evidence>
<dbReference type="CDD" id="cd11290">
    <property type="entry name" value="gelsolin_S1_like"/>
    <property type="match status" value="1"/>
</dbReference>
<comment type="subcellular location">
    <subcellularLocation>
        <location evidence="1 13">Cytoplasm</location>
        <location evidence="1 13">Cytoskeleton</location>
    </subcellularLocation>
</comment>
<feature type="domain" description="Gelsolin-like" evidence="14">
    <location>
        <begin position="432"/>
        <end position="511"/>
    </location>
</feature>
<evidence type="ECO:0000256" key="6">
    <source>
        <dbReference type="ARBA" id="ARBA00022723"/>
    </source>
</evidence>
<evidence type="ECO:0000256" key="11">
    <source>
        <dbReference type="ARBA" id="ARBA00023212"/>
    </source>
</evidence>
<evidence type="ECO:0000256" key="7">
    <source>
        <dbReference type="ARBA" id="ARBA00022737"/>
    </source>
</evidence>
<dbReference type="InterPro" id="IPR007123">
    <property type="entry name" value="Gelsolin-like_dom"/>
</dbReference>
<dbReference type="CDD" id="cd11293">
    <property type="entry name" value="gelsolin_S4_like"/>
    <property type="match status" value="1"/>
</dbReference>
<dbReference type="CDD" id="cd11288">
    <property type="entry name" value="gelsolin_S5_like"/>
    <property type="match status" value="1"/>
</dbReference>
<dbReference type="Proteomes" id="UP000677803">
    <property type="component" value="Unassembled WGS sequence"/>
</dbReference>
<dbReference type="EMBL" id="CAJRST010003335">
    <property type="protein sequence ID" value="CAG5867233.1"/>
    <property type="molecule type" value="Genomic_DNA"/>
</dbReference>
<keyword evidence="4 13" id="KW-0117">Actin capping</keyword>
<evidence type="ECO:0000256" key="2">
    <source>
        <dbReference type="ARBA" id="ARBA00008418"/>
    </source>
</evidence>
<feature type="domain" description="Gelsolin-like" evidence="14">
    <location>
        <begin position="24"/>
        <end position="107"/>
    </location>
</feature>
<evidence type="ECO:0000256" key="3">
    <source>
        <dbReference type="ARBA" id="ARBA00018797"/>
    </source>
</evidence>
<dbReference type="SUPFAM" id="SSF55753">
    <property type="entry name" value="Actin depolymerizing proteins"/>
    <property type="match status" value="6"/>
</dbReference>
<feature type="domain" description="Gelsolin-like" evidence="14">
    <location>
        <begin position="146"/>
        <end position="217"/>
    </location>
</feature>
<dbReference type="PANTHER" id="PTHR11977:SF29">
    <property type="entry name" value="GELSOLIN"/>
    <property type="match status" value="1"/>
</dbReference>
<dbReference type="CDD" id="cd11292">
    <property type="entry name" value="gelsolin_S3_like"/>
    <property type="match status" value="1"/>
</dbReference>
<dbReference type="InterPro" id="IPR029006">
    <property type="entry name" value="ADF-H/Gelsolin-like_dom_sf"/>
</dbReference>
<dbReference type="GO" id="GO:0005737">
    <property type="term" value="C:cytoplasm"/>
    <property type="evidence" value="ECO:0007669"/>
    <property type="project" value="UniProtKB-UniRule"/>
</dbReference>
<proteinExistence type="inferred from homology"/>
<dbReference type="SMART" id="SM00262">
    <property type="entry name" value="GEL"/>
    <property type="match status" value="6"/>
</dbReference>
<keyword evidence="9" id="KW-0106">Calcium</keyword>
<dbReference type="CDD" id="cd11291">
    <property type="entry name" value="gelsolin_S6_like"/>
    <property type="match status" value="1"/>
</dbReference>
<dbReference type="InterPro" id="IPR007122">
    <property type="entry name" value="Villin/Gelsolin"/>
</dbReference>
<organism evidence="15 16">
    <name type="scientific">Menidia menidia</name>
    <name type="common">Atlantic silverside</name>
    <dbReference type="NCBI Taxonomy" id="238744"/>
    <lineage>
        <taxon>Eukaryota</taxon>
        <taxon>Metazoa</taxon>
        <taxon>Chordata</taxon>
        <taxon>Craniata</taxon>
        <taxon>Vertebrata</taxon>
        <taxon>Euteleostomi</taxon>
        <taxon>Actinopterygii</taxon>
        <taxon>Neopterygii</taxon>
        <taxon>Teleostei</taxon>
        <taxon>Neoteleostei</taxon>
        <taxon>Acanthomorphata</taxon>
        <taxon>Ovalentaria</taxon>
        <taxon>Atherinomorphae</taxon>
        <taxon>Atheriniformes</taxon>
        <taxon>Atherinopsidae</taxon>
        <taxon>Menidiinae</taxon>
        <taxon>Menidia</taxon>
    </lineage>
</organism>
<dbReference type="GO" id="GO:0005546">
    <property type="term" value="F:phosphatidylinositol-4,5-bisphosphate binding"/>
    <property type="evidence" value="ECO:0007669"/>
    <property type="project" value="TreeGrafter"/>
</dbReference>
<gene>
    <name evidence="15" type="ORF">MMEN_LOCUS4034</name>
</gene>
<dbReference type="FunFam" id="3.40.20.10:FF:000005">
    <property type="entry name" value="Gelsolin"/>
    <property type="match status" value="1"/>
</dbReference>
<dbReference type="GO" id="GO:0008154">
    <property type="term" value="P:actin polymerization or depolymerization"/>
    <property type="evidence" value="ECO:0007669"/>
    <property type="project" value="TreeGrafter"/>
</dbReference>
<name>A0A8S4AF89_9TELE</name>
<evidence type="ECO:0000313" key="16">
    <source>
        <dbReference type="Proteomes" id="UP000677803"/>
    </source>
</evidence>
<dbReference type="GO" id="GO:0005615">
    <property type="term" value="C:extracellular space"/>
    <property type="evidence" value="ECO:0007669"/>
    <property type="project" value="TreeGrafter"/>
</dbReference>